<evidence type="ECO:0008006" key="3">
    <source>
        <dbReference type="Google" id="ProtNLM"/>
    </source>
</evidence>
<reference evidence="1 2" key="2">
    <citation type="journal article" date="2019" name="G3 (Bethesda)">
        <title>Hybrid Assembly of the Genome of the Entomopathogenic Nematode Steinernema carpocapsae Identifies the X-Chromosome.</title>
        <authorList>
            <person name="Serra L."/>
            <person name="Macchietto M."/>
            <person name="Macias-Munoz A."/>
            <person name="McGill C.J."/>
            <person name="Rodriguez I.M."/>
            <person name="Rodriguez B."/>
            <person name="Murad R."/>
            <person name="Mortazavi A."/>
        </authorList>
    </citation>
    <scope>NUCLEOTIDE SEQUENCE [LARGE SCALE GENOMIC DNA]</scope>
    <source>
        <strain evidence="1 2">ALL</strain>
    </source>
</reference>
<accession>A0A4U5NZG6</accession>
<protein>
    <recommendedName>
        <fullName evidence="3">SHSP domain-containing protein</fullName>
    </recommendedName>
</protein>
<evidence type="ECO:0000313" key="1">
    <source>
        <dbReference type="EMBL" id="TKR88972.1"/>
    </source>
</evidence>
<dbReference type="Proteomes" id="UP000298663">
    <property type="component" value="Unassembled WGS sequence"/>
</dbReference>
<sequence length="102" mass="11490">MATVGKKRVRSLSCAGKPDWIVSSLHENSFARMKYTDSGSGFTAKINLECFHPTYNPEEVFVDVADNELQINARKEDPADPYAPTESFIANISFQKMWTLID</sequence>
<comment type="caution">
    <text evidence="1">The sequence shown here is derived from an EMBL/GenBank/DDBJ whole genome shotgun (WGS) entry which is preliminary data.</text>
</comment>
<organism evidence="1 2">
    <name type="scientific">Steinernema carpocapsae</name>
    <name type="common">Entomopathogenic nematode</name>
    <dbReference type="NCBI Taxonomy" id="34508"/>
    <lineage>
        <taxon>Eukaryota</taxon>
        <taxon>Metazoa</taxon>
        <taxon>Ecdysozoa</taxon>
        <taxon>Nematoda</taxon>
        <taxon>Chromadorea</taxon>
        <taxon>Rhabditida</taxon>
        <taxon>Tylenchina</taxon>
        <taxon>Panagrolaimomorpha</taxon>
        <taxon>Strongyloidoidea</taxon>
        <taxon>Steinernematidae</taxon>
        <taxon>Steinernema</taxon>
    </lineage>
</organism>
<keyword evidence="2" id="KW-1185">Reference proteome</keyword>
<dbReference type="AlphaFoldDB" id="A0A4U5NZG6"/>
<reference evidence="1 2" key="1">
    <citation type="journal article" date="2015" name="Genome Biol.">
        <title>Comparative genomics of Steinernema reveals deeply conserved gene regulatory networks.</title>
        <authorList>
            <person name="Dillman A.R."/>
            <person name="Macchietto M."/>
            <person name="Porter C.F."/>
            <person name="Rogers A."/>
            <person name="Williams B."/>
            <person name="Antoshechkin I."/>
            <person name="Lee M.M."/>
            <person name="Goodwin Z."/>
            <person name="Lu X."/>
            <person name="Lewis E.E."/>
            <person name="Goodrich-Blair H."/>
            <person name="Stock S.P."/>
            <person name="Adams B.J."/>
            <person name="Sternberg P.W."/>
            <person name="Mortazavi A."/>
        </authorList>
    </citation>
    <scope>NUCLEOTIDE SEQUENCE [LARGE SCALE GENOMIC DNA]</scope>
    <source>
        <strain evidence="1 2">ALL</strain>
    </source>
</reference>
<gene>
    <name evidence="1" type="ORF">L596_013137</name>
</gene>
<dbReference type="EMBL" id="AZBU02000003">
    <property type="protein sequence ID" value="TKR88972.1"/>
    <property type="molecule type" value="Genomic_DNA"/>
</dbReference>
<proteinExistence type="predicted"/>
<evidence type="ECO:0000313" key="2">
    <source>
        <dbReference type="Proteomes" id="UP000298663"/>
    </source>
</evidence>
<name>A0A4U5NZG6_STECR</name>